<evidence type="ECO:0000313" key="2">
    <source>
        <dbReference type="Proteomes" id="UP000275408"/>
    </source>
</evidence>
<gene>
    <name evidence="1" type="ORF">pdam_00020327</name>
</gene>
<dbReference type="AlphaFoldDB" id="A0A3M6T7L9"/>
<accession>A0A3M6T7L9</accession>
<dbReference type="Proteomes" id="UP000275408">
    <property type="component" value="Unassembled WGS sequence"/>
</dbReference>
<sequence length="90" mass="10716">MPRPTLDVPSPNAVHQAYRYEERGKIPLRSQELFRQFMCVPHPWPNVLQVDYEHEFIVKSQGRWQSMVCLFTFPHSPEMNLHLERDQPNG</sequence>
<organism evidence="1 2">
    <name type="scientific">Pocillopora damicornis</name>
    <name type="common">Cauliflower coral</name>
    <name type="synonym">Millepora damicornis</name>
    <dbReference type="NCBI Taxonomy" id="46731"/>
    <lineage>
        <taxon>Eukaryota</taxon>
        <taxon>Metazoa</taxon>
        <taxon>Cnidaria</taxon>
        <taxon>Anthozoa</taxon>
        <taxon>Hexacorallia</taxon>
        <taxon>Scleractinia</taxon>
        <taxon>Astrocoeniina</taxon>
        <taxon>Pocilloporidae</taxon>
        <taxon>Pocillopora</taxon>
    </lineage>
</organism>
<name>A0A3M6T7L9_POCDA</name>
<dbReference type="EMBL" id="RCHS01004149">
    <property type="protein sequence ID" value="RMX37372.1"/>
    <property type="molecule type" value="Genomic_DNA"/>
</dbReference>
<keyword evidence="2" id="KW-1185">Reference proteome</keyword>
<evidence type="ECO:0000313" key="1">
    <source>
        <dbReference type="EMBL" id="RMX37372.1"/>
    </source>
</evidence>
<comment type="caution">
    <text evidence="1">The sequence shown here is derived from an EMBL/GenBank/DDBJ whole genome shotgun (WGS) entry which is preliminary data.</text>
</comment>
<reference evidence="1 2" key="1">
    <citation type="journal article" date="2018" name="Sci. Rep.">
        <title>Comparative analysis of the Pocillopora damicornis genome highlights role of immune system in coral evolution.</title>
        <authorList>
            <person name="Cunning R."/>
            <person name="Bay R.A."/>
            <person name="Gillette P."/>
            <person name="Baker A.C."/>
            <person name="Traylor-Knowles N."/>
        </authorList>
    </citation>
    <scope>NUCLEOTIDE SEQUENCE [LARGE SCALE GENOMIC DNA]</scope>
    <source>
        <strain evidence="1">RSMAS</strain>
        <tissue evidence="1">Whole animal</tissue>
    </source>
</reference>
<proteinExistence type="predicted"/>
<protein>
    <submittedName>
        <fullName evidence="1">Uncharacterized protein</fullName>
    </submittedName>
</protein>